<reference evidence="3" key="1">
    <citation type="submission" date="2025-08" db="UniProtKB">
        <authorList>
            <consortium name="RefSeq"/>
        </authorList>
    </citation>
    <scope>IDENTIFICATION</scope>
    <source>
        <tissue evidence="3">Blood</tissue>
    </source>
</reference>
<keyword evidence="2" id="KW-1185">Reference proteome</keyword>
<evidence type="ECO:0000256" key="1">
    <source>
        <dbReference type="SAM" id="MobiDB-lite"/>
    </source>
</evidence>
<sequence>MRKGRGAAAGSGWRGLGCGRPPRRRQLYRSRSEQAGGAAKTPAVSDRCQQPRLSANTQTLPARARIAGAPPFQLVSPRLPVRLPLRPSRQEVPAPPLSGRSPVLLAVARRLAQGGLSSGVWRRAEVRGTITVYSPRPPRLK</sequence>
<dbReference type="RefSeq" id="XP_032149175.1">
    <property type="nucleotide sequence ID" value="XM_032293284.1"/>
</dbReference>
<dbReference type="GeneID" id="116561498"/>
<dbReference type="Proteomes" id="UP000504640">
    <property type="component" value="Unplaced"/>
</dbReference>
<feature type="compositionally biased region" description="Gly residues" evidence="1">
    <location>
        <begin position="7"/>
        <end position="18"/>
    </location>
</feature>
<evidence type="ECO:0000313" key="2">
    <source>
        <dbReference type="Proteomes" id="UP000504640"/>
    </source>
</evidence>
<feature type="region of interest" description="Disordered" evidence="1">
    <location>
        <begin position="1"/>
        <end position="54"/>
    </location>
</feature>
<protein>
    <submittedName>
        <fullName evidence="3">Uncharacterized protein LOC116561498 isoform X2</fullName>
    </submittedName>
</protein>
<name>A0A6J3J464_SAPAP</name>
<proteinExistence type="predicted"/>
<dbReference type="AlphaFoldDB" id="A0A6J3J464"/>
<gene>
    <name evidence="3" type="primary">LOC116561498</name>
</gene>
<accession>A0A6J3J464</accession>
<organism evidence="2 3">
    <name type="scientific">Sapajus apella</name>
    <name type="common">Brown-capped capuchin</name>
    <name type="synonym">Cebus apella</name>
    <dbReference type="NCBI Taxonomy" id="9515"/>
    <lineage>
        <taxon>Eukaryota</taxon>
        <taxon>Metazoa</taxon>
        <taxon>Chordata</taxon>
        <taxon>Craniata</taxon>
        <taxon>Vertebrata</taxon>
        <taxon>Euteleostomi</taxon>
        <taxon>Mammalia</taxon>
        <taxon>Eutheria</taxon>
        <taxon>Euarchontoglires</taxon>
        <taxon>Primates</taxon>
        <taxon>Haplorrhini</taxon>
        <taxon>Platyrrhini</taxon>
        <taxon>Cebidae</taxon>
        <taxon>Cebinae</taxon>
        <taxon>Sapajus</taxon>
    </lineage>
</organism>
<evidence type="ECO:0000313" key="3">
    <source>
        <dbReference type="RefSeq" id="XP_032149175.1"/>
    </source>
</evidence>